<comment type="similarity">
    <text evidence="2">Belongs to the SAC3 family.</text>
</comment>
<protein>
    <recommendedName>
        <fullName evidence="10">RRM domain-containing protein</fullName>
    </recommendedName>
</protein>
<dbReference type="InterPro" id="IPR045107">
    <property type="entry name" value="SAC3/GANP/THP3"/>
</dbReference>
<evidence type="ECO:0000259" key="6">
    <source>
        <dbReference type="PROSITE" id="PS50102"/>
    </source>
</evidence>
<name>A0A5E4PMT7_9NEOP</name>
<keyword evidence="4" id="KW-0175">Coiled coil</keyword>
<dbReference type="InterPro" id="IPR035979">
    <property type="entry name" value="RBD_domain_sf"/>
</dbReference>
<keyword evidence="9" id="KW-1185">Reference proteome</keyword>
<evidence type="ECO:0000256" key="4">
    <source>
        <dbReference type="SAM" id="Coils"/>
    </source>
</evidence>
<organism evidence="8 9">
    <name type="scientific">Leptidea sinapis</name>
    <dbReference type="NCBI Taxonomy" id="189913"/>
    <lineage>
        <taxon>Eukaryota</taxon>
        <taxon>Metazoa</taxon>
        <taxon>Ecdysozoa</taxon>
        <taxon>Arthropoda</taxon>
        <taxon>Hexapoda</taxon>
        <taxon>Insecta</taxon>
        <taxon>Pterygota</taxon>
        <taxon>Neoptera</taxon>
        <taxon>Endopterygota</taxon>
        <taxon>Lepidoptera</taxon>
        <taxon>Glossata</taxon>
        <taxon>Ditrysia</taxon>
        <taxon>Papilionoidea</taxon>
        <taxon>Pieridae</taxon>
        <taxon>Dismorphiinae</taxon>
        <taxon>Leptidea</taxon>
    </lineage>
</organism>
<dbReference type="GO" id="GO:0006406">
    <property type="term" value="P:mRNA export from nucleus"/>
    <property type="evidence" value="ECO:0007669"/>
    <property type="project" value="TreeGrafter"/>
</dbReference>
<dbReference type="PROSITE" id="PS50102">
    <property type="entry name" value="RRM"/>
    <property type="match status" value="1"/>
</dbReference>
<dbReference type="Gene3D" id="1.25.40.990">
    <property type="match status" value="1"/>
</dbReference>
<evidence type="ECO:0000313" key="9">
    <source>
        <dbReference type="Proteomes" id="UP000324832"/>
    </source>
</evidence>
<gene>
    <name evidence="8" type="ORF">LSINAPIS_LOCUS423</name>
</gene>
<dbReference type="Gene3D" id="3.30.70.330">
    <property type="match status" value="1"/>
</dbReference>
<dbReference type="PANTHER" id="PTHR12436">
    <property type="entry name" value="80 KDA MCM3-ASSOCIATED PROTEIN"/>
    <property type="match status" value="1"/>
</dbReference>
<feature type="compositionally biased region" description="Acidic residues" evidence="5">
    <location>
        <begin position="103"/>
        <end position="112"/>
    </location>
</feature>
<dbReference type="InterPro" id="IPR012677">
    <property type="entry name" value="Nucleotide-bd_a/b_plait_sf"/>
</dbReference>
<evidence type="ECO:0000256" key="3">
    <source>
        <dbReference type="PROSITE-ProRule" id="PRU00176"/>
    </source>
</evidence>
<feature type="region of interest" description="Disordered" evidence="5">
    <location>
        <begin position="93"/>
        <end position="112"/>
    </location>
</feature>
<proteinExistence type="inferred from homology"/>
<evidence type="ECO:0000256" key="1">
    <source>
        <dbReference type="ARBA" id="ARBA00022884"/>
    </source>
</evidence>
<dbReference type="EMBL" id="FZQP02000005">
    <property type="protein sequence ID" value="VVC86642.1"/>
    <property type="molecule type" value="Genomic_DNA"/>
</dbReference>
<sequence>MDIWQEKPNESPSKISDNNKVSITCSNVPEELFDATAAKKHFSKFGRVHKIRLLPKRQMCIIQYENHSSVEKALLNAGAYDGFLFEVTRTKLRTRRKSKKDDDPDWLPDSDVEEELTAMSGSAIYRVPRQKPQNIKQTIPRKKVQDPPRPKAQVQPTSGIESPVIVATQTTLSTSEAATELHQLRSKVSLTPDEKWRILDSRDRILRSWGGAGSRVKVGGATIGTCPDMCPEKELLHRQAEHQVMTLETVVDSDGVLETWRAVKQYSRSSADQEMPMCYELRPPHVLMKTYSIHLVEMCARFHAHCAARLADLEHTQFDQKLNTDNLTKCLQTLKHMYSDATADLKPNEAEFRGYIALLNLGDANFWWEIKQLPLDIQKSAPIIFAIKIFAALDNNNYVRFFRLVRDEATYLQACILLRYFNDVRARALVRIVKAYAPRGGSKYPAEDLINSLAFESFESMHAFICHYGLRCSKSDQDVSVILDRNQFIEDSDPYPMARSIELIESKRKSNVAGVISGGNLPNYDYKNHICYSSFNSDGRLKDMALIAEDLGYNTLNDSNKDIRALKNELHKLNNGVKSFVINEIIQHQKTNTPEPVLLKESKPDIPKETSLFTPSSKKNRSKPFFFQPATPLDVPEVIKISPEKICSDNIKNVFKFSKPNATPDVKSVPPKNIFGSITSNSKISSSSLFKLEKSDHEQSQNLFTSKDETNVFSKTQTGGSIFAPTLPPSNDSSVPIKSLFASANTTNIFLNNDVKKGSIFASSQKPLVTTNDESGPNKLSPGTLFKQANEPFTSSNQKYSIFSSKNKILETTKTILQENNVYEFDHNEQPINSEILSLNEEKKKREEIERIKKDAELREIERKNEEVRRQEEARRKQEEMKRLEEIRKKEQEKKELELKRELEEKRQAEMKRIAEVNAELFKQKVEKESEDLIEELLDELNKECVEMCIKEEMDKLNNLIRFAKGYTDEVINELVEDISSAELNAEIFWTKTLMKKWFNMWKKHTTRNFKRRRLLDDTPIWLSDKTPKEKARFLKRLSEDSALKQMNAFHRGYKFKGELNELPPPEKYNIMELIKSPLLKRMKQINYPYDKCFFWKLTLVSPGSNTWAYKKINIERWLLNAFGGEFSMTVNGLIHLKKQSWNNLMDFATSVTLIIEDKCQNHEEVLQGSNGLIFYMCHEINYNIDIIENVLKKMVVYHVVPIAIITTKINNTIFENDLKSLLSKHMEDKVISDFKIYVLNPENAAESLSLSTKSAMKWLAKRCPKPPSIEIDSVKGLCERYLGNELWPRLRSEHDLRVKDVMTDLRKLVDLYNVSVDKLTDVLTDENLINYPSFPLEFKKYLNNSSPYPKPYEFIHSNVKNGGNLESIRFIMQHLKLDIPKLKNHLKNACVQNQVQQYCEEIGWLTDSDVVCKVVALIPKDLNNISLACDGFVKNLNQLHPVDILNVIVYEKFTRIKDFETYFAIYDKNALDGFRNLDWLYNVKVIADMKHKVNEFKDEIDYYIEAKRRRVDELLEYPALQEKDCTKLQSIIEAVDKRLVKGSMCTKALTELEKTIDEGKKRSEEIDNLLRMFYND</sequence>
<evidence type="ECO:0008006" key="10">
    <source>
        <dbReference type="Google" id="ProtNLM"/>
    </source>
</evidence>
<evidence type="ECO:0000313" key="8">
    <source>
        <dbReference type="EMBL" id="VVC86642.1"/>
    </source>
</evidence>
<evidence type="ECO:0000259" key="7">
    <source>
        <dbReference type="PROSITE" id="PS50250"/>
    </source>
</evidence>
<dbReference type="SUPFAM" id="SSF54928">
    <property type="entry name" value="RNA-binding domain, RBD"/>
    <property type="match status" value="1"/>
</dbReference>
<dbReference type="InterPro" id="IPR000504">
    <property type="entry name" value="RRM_dom"/>
</dbReference>
<dbReference type="GO" id="GO:0005737">
    <property type="term" value="C:cytoplasm"/>
    <property type="evidence" value="ECO:0007669"/>
    <property type="project" value="TreeGrafter"/>
</dbReference>
<dbReference type="PROSITE" id="PS50250">
    <property type="entry name" value="PCI"/>
    <property type="match status" value="1"/>
</dbReference>
<dbReference type="InterPro" id="IPR005062">
    <property type="entry name" value="SAC3/GANP/THP3_conserved"/>
</dbReference>
<reference evidence="8 9" key="1">
    <citation type="submission" date="2017-07" db="EMBL/GenBank/DDBJ databases">
        <authorList>
            <person name="Talla V."/>
            <person name="Backstrom N."/>
        </authorList>
    </citation>
    <scope>NUCLEOTIDE SEQUENCE [LARGE SCALE GENOMIC DNA]</scope>
</reference>
<evidence type="ECO:0000256" key="5">
    <source>
        <dbReference type="SAM" id="MobiDB-lite"/>
    </source>
</evidence>
<keyword evidence="1 3" id="KW-0694">RNA-binding</keyword>
<dbReference type="GO" id="GO:0070390">
    <property type="term" value="C:transcription export complex 2"/>
    <property type="evidence" value="ECO:0007669"/>
    <property type="project" value="TreeGrafter"/>
</dbReference>
<dbReference type="PANTHER" id="PTHR12436:SF3">
    <property type="entry name" value="GERMINAL-CENTER ASSOCIATED NUCLEAR PROTEIN"/>
    <property type="match status" value="1"/>
</dbReference>
<evidence type="ECO:0000256" key="2">
    <source>
        <dbReference type="ARBA" id="ARBA00038443"/>
    </source>
</evidence>
<dbReference type="InterPro" id="IPR000717">
    <property type="entry name" value="PCI_dom"/>
</dbReference>
<dbReference type="GO" id="GO:0003723">
    <property type="term" value="F:RNA binding"/>
    <property type="evidence" value="ECO:0007669"/>
    <property type="project" value="UniProtKB-UniRule"/>
</dbReference>
<feature type="region of interest" description="Disordered" evidence="5">
    <location>
        <begin position="130"/>
        <end position="158"/>
    </location>
</feature>
<accession>A0A5E4PMT7</accession>
<feature type="domain" description="PCI" evidence="7">
    <location>
        <begin position="319"/>
        <end position="496"/>
    </location>
</feature>
<feature type="coiled-coil region" evidence="4">
    <location>
        <begin position="839"/>
        <end position="943"/>
    </location>
</feature>
<dbReference type="Pfam" id="PF03399">
    <property type="entry name" value="SAC3_GANP"/>
    <property type="match status" value="2"/>
</dbReference>
<feature type="domain" description="RRM" evidence="6">
    <location>
        <begin position="21"/>
        <end position="99"/>
    </location>
</feature>
<dbReference type="Proteomes" id="UP000324832">
    <property type="component" value="Unassembled WGS sequence"/>
</dbReference>